<dbReference type="GO" id="GO:0005816">
    <property type="term" value="C:spindle pole body"/>
    <property type="evidence" value="ECO:0007669"/>
    <property type="project" value="TreeGrafter"/>
</dbReference>
<evidence type="ECO:0000313" key="14">
    <source>
        <dbReference type="EMBL" id="KAA8912240.1"/>
    </source>
</evidence>
<evidence type="ECO:0000256" key="12">
    <source>
        <dbReference type="ARBA" id="ARBA00023242"/>
    </source>
</evidence>
<dbReference type="AlphaFoldDB" id="A0A642V3H7"/>
<comment type="subcellular location">
    <subcellularLocation>
        <location evidence="1">Nucleus membrane</location>
        <topology evidence="1">Multi-pass membrane protein</topology>
    </subcellularLocation>
    <subcellularLocation>
        <location evidence="2">Nucleus</location>
        <location evidence="2">Nuclear pore complex</location>
    </subcellularLocation>
</comment>
<evidence type="ECO:0008006" key="16">
    <source>
        <dbReference type="Google" id="ProtNLM"/>
    </source>
</evidence>
<dbReference type="Proteomes" id="UP000761534">
    <property type="component" value="Unassembled WGS sequence"/>
</dbReference>
<evidence type="ECO:0000313" key="15">
    <source>
        <dbReference type="Proteomes" id="UP000761534"/>
    </source>
</evidence>
<keyword evidence="6" id="KW-0509">mRNA transport</keyword>
<dbReference type="GO" id="GO:0006999">
    <property type="term" value="P:nuclear pore organization"/>
    <property type="evidence" value="ECO:0007669"/>
    <property type="project" value="TreeGrafter"/>
</dbReference>
<keyword evidence="9" id="KW-0811">Translocation</keyword>
<feature type="transmembrane region" description="Helical" evidence="13">
    <location>
        <begin position="254"/>
        <end position="274"/>
    </location>
</feature>
<dbReference type="GO" id="GO:0070762">
    <property type="term" value="C:nuclear pore transmembrane ring"/>
    <property type="evidence" value="ECO:0007669"/>
    <property type="project" value="TreeGrafter"/>
</dbReference>
<comment type="caution">
    <text evidence="14">The sequence shown here is derived from an EMBL/GenBank/DDBJ whole genome shotgun (WGS) entry which is preliminary data.</text>
</comment>
<dbReference type="OrthoDB" id="67850at2759"/>
<gene>
    <name evidence="14" type="ORF">TRICI_003569</name>
</gene>
<dbReference type="Pfam" id="PF09531">
    <property type="entry name" value="Ndc1_Nup"/>
    <property type="match status" value="1"/>
</dbReference>
<evidence type="ECO:0000256" key="7">
    <source>
        <dbReference type="ARBA" id="ARBA00022927"/>
    </source>
</evidence>
<keyword evidence="10" id="KW-0906">Nuclear pore complex</keyword>
<keyword evidence="7" id="KW-0653">Protein transport</keyword>
<feature type="transmembrane region" description="Helical" evidence="13">
    <location>
        <begin position="197"/>
        <end position="215"/>
    </location>
</feature>
<evidence type="ECO:0000256" key="10">
    <source>
        <dbReference type="ARBA" id="ARBA00023132"/>
    </source>
</evidence>
<accession>A0A642V3H7</accession>
<dbReference type="GO" id="GO:0031965">
    <property type="term" value="C:nuclear membrane"/>
    <property type="evidence" value="ECO:0007669"/>
    <property type="project" value="UniProtKB-SubCell"/>
</dbReference>
<dbReference type="GO" id="GO:0015031">
    <property type="term" value="P:protein transport"/>
    <property type="evidence" value="ECO:0007669"/>
    <property type="project" value="UniProtKB-KW"/>
</dbReference>
<keyword evidence="11 13" id="KW-0472">Membrane</keyword>
<dbReference type="GO" id="GO:0070631">
    <property type="term" value="P:spindle pole body localization"/>
    <property type="evidence" value="ECO:0007669"/>
    <property type="project" value="TreeGrafter"/>
</dbReference>
<protein>
    <recommendedName>
        <fullName evidence="16">Nucleoporin NDC1</fullName>
    </recommendedName>
</protein>
<feature type="transmembrane region" description="Helical" evidence="13">
    <location>
        <begin position="60"/>
        <end position="81"/>
    </location>
</feature>
<keyword evidence="15" id="KW-1185">Reference proteome</keyword>
<evidence type="ECO:0000256" key="11">
    <source>
        <dbReference type="ARBA" id="ARBA00023136"/>
    </source>
</evidence>
<dbReference type="VEuPathDB" id="FungiDB:TRICI_003569"/>
<dbReference type="GO" id="GO:0051028">
    <property type="term" value="P:mRNA transport"/>
    <property type="evidence" value="ECO:0007669"/>
    <property type="project" value="UniProtKB-KW"/>
</dbReference>
<dbReference type="InterPro" id="IPR019049">
    <property type="entry name" value="Nucleoporin_prot_Ndc1/Nup"/>
</dbReference>
<evidence type="ECO:0000256" key="13">
    <source>
        <dbReference type="SAM" id="Phobius"/>
    </source>
</evidence>
<dbReference type="PANTHER" id="PTHR13269:SF6">
    <property type="entry name" value="NUCLEOPORIN NDC1"/>
    <property type="match status" value="1"/>
</dbReference>
<proteinExistence type="inferred from homology"/>
<evidence type="ECO:0000256" key="4">
    <source>
        <dbReference type="ARBA" id="ARBA00022448"/>
    </source>
</evidence>
<keyword evidence="5 13" id="KW-0812">Transmembrane</keyword>
<comment type="similarity">
    <text evidence="3">Belongs to the NDC1 family.</text>
</comment>
<keyword evidence="8 13" id="KW-1133">Transmembrane helix</keyword>
<dbReference type="GO" id="GO:0106166">
    <property type="term" value="F:spindle pole body-nuclear membrane anchor activity"/>
    <property type="evidence" value="ECO:0007669"/>
    <property type="project" value="TreeGrafter"/>
</dbReference>
<dbReference type="PANTHER" id="PTHR13269">
    <property type="entry name" value="NUCLEOPORIN NDC1"/>
    <property type="match status" value="1"/>
</dbReference>
<keyword evidence="12" id="KW-0539">Nucleus</keyword>
<sequence>MVSVARIIPPPKPQRNATHYHVALEGVLSRRFMAALKFVSFVGYGAFLMLALIRDRDMGYISWLFGVYFIPVLIGLFVVLVMRKVKMLLHVDNLTYPNAITSFLSRTVKSTVFVRVYSVYLASAFVYYAVYKSWMGNMSVTVPLRAFGKSILNERYIYFTLFSIYVATLYSGLHLFLDYGHLKFRIQAMDIPARKRLMDRFGDLTTVTVFYAVFATMTFPIVYFIFRSSIWGWCVYFGRFIFDLHRTNAYGKSPLGIRILLDSLLSSFVLVWLWEVTNTAFSVYMSLQPRHNGQFISERSANKNETLVIGLSDKARPLTRTMAFQELWSIALNSKERRISIYSDIEHNAAAGSSCWEKVQRECLVVINDVVNNLTIKPAAQPQQPQQVSHLNAETNSVLSVKHDESIFAANKGASSNRRFIENFQDKQAQQSQDFIGTVGRLWNVVQKWLEKYSQVTKKLLATPLGYPFRCTVERRINAIVPNPLLVHCATLSLSRFVVQSLEEDQYGIVHRHIPDILMDLDKLLTLTENFIQNPPRHWTDVRTDEPDLSVLRHVHEIAEEAFENIVDRFHTYFKGVPLSDEVQKRIRKVQGLYY</sequence>
<evidence type="ECO:0000256" key="8">
    <source>
        <dbReference type="ARBA" id="ARBA00022989"/>
    </source>
</evidence>
<evidence type="ECO:0000256" key="5">
    <source>
        <dbReference type="ARBA" id="ARBA00022692"/>
    </source>
</evidence>
<feature type="transmembrane region" description="Helical" evidence="13">
    <location>
        <begin position="34"/>
        <end position="54"/>
    </location>
</feature>
<feature type="transmembrane region" description="Helical" evidence="13">
    <location>
        <begin position="112"/>
        <end position="130"/>
    </location>
</feature>
<organism evidence="14 15">
    <name type="scientific">Trichomonascus ciferrii</name>
    <dbReference type="NCBI Taxonomy" id="44093"/>
    <lineage>
        <taxon>Eukaryota</taxon>
        <taxon>Fungi</taxon>
        <taxon>Dikarya</taxon>
        <taxon>Ascomycota</taxon>
        <taxon>Saccharomycotina</taxon>
        <taxon>Dipodascomycetes</taxon>
        <taxon>Dipodascales</taxon>
        <taxon>Trichomonascaceae</taxon>
        <taxon>Trichomonascus</taxon>
        <taxon>Trichomonascus ciferrii complex</taxon>
    </lineage>
</organism>
<evidence type="ECO:0000256" key="2">
    <source>
        <dbReference type="ARBA" id="ARBA00004567"/>
    </source>
</evidence>
<evidence type="ECO:0000256" key="3">
    <source>
        <dbReference type="ARBA" id="ARBA00005760"/>
    </source>
</evidence>
<reference evidence="14" key="1">
    <citation type="journal article" date="2019" name="G3 (Bethesda)">
        <title>Genome Assemblies of Two Rare Opportunistic Yeast Pathogens: Diutina rugosa (syn. Candida rugosa) and Trichomonascus ciferrii (syn. Candida ciferrii).</title>
        <authorList>
            <person name="Mixao V."/>
            <person name="Saus E."/>
            <person name="Hansen A.P."/>
            <person name="Lass-Florl C."/>
            <person name="Gabaldon T."/>
        </authorList>
    </citation>
    <scope>NUCLEOTIDE SEQUENCE</scope>
    <source>
        <strain evidence="14">CBS 4856</strain>
    </source>
</reference>
<evidence type="ECO:0000256" key="6">
    <source>
        <dbReference type="ARBA" id="ARBA00022816"/>
    </source>
</evidence>
<feature type="transmembrane region" description="Helical" evidence="13">
    <location>
        <begin position="156"/>
        <end position="177"/>
    </location>
</feature>
<keyword evidence="4" id="KW-0813">Transport</keyword>
<evidence type="ECO:0000256" key="1">
    <source>
        <dbReference type="ARBA" id="ARBA00004232"/>
    </source>
</evidence>
<evidence type="ECO:0000256" key="9">
    <source>
        <dbReference type="ARBA" id="ARBA00023010"/>
    </source>
</evidence>
<name>A0A642V3H7_9ASCO</name>
<dbReference type="EMBL" id="SWFS01000260">
    <property type="protein sequence ID" value="KAA8912240.1"/>
    <property type="molecule type" value="Genomic_DNA"/>
</dbReference>